<dbReference type="AlphaFoldDB" id="A0A9P6UY32"/>
<sequence>MQGQQGFVLENPSGKGTREKKGEGGGSKFEPQLIKMYRVKNKRLTLEDIGNVYGDQNMYRDITSDNCMMFEDLLSRLESSAANIVQVIRSGSQEISMTRTKLMDFKRFLAIMMFREHERRRQYAEDIFDPMTRMSIQRHMRFNNFTNIQDVWFENLKWILKTPTKEITDISVGFDKSENFSAAGLAYQGPIHWLELMDFSNLMRDYVCVWEAPEGTEFILTDNCFGCYEGFIGIVFHTFFIVSPKYAVVLVNRLYMWHDLRDLRESWFIDFHANPEATYSKKGATDPDPEDFTPDDVFKYRRILLPKQKVWLVNSIFLDARQRHISHKSDAALYRSLLFYDKKKKVFFPNRHDYSDLKRKLFAEMNRTHNS</sequence>
<evidence type="ECO:0000313" key="3">
    <source>
        <dbReference type="Proteomes" id="UP000738325"/>
    </source>
</evidence>
<comment type="caution">
    <text evidence="2">The sequence shown here is derived from an EMBL/GenBank/DDBJ whole genome shotgun (WGS) entry which is preliminary data.</text>
</comment>
<dbReference type="Proteomes" id="UP000738325">
    <property type="component" value="Unassembled WGS sequence"/>
</dbReference>
<name>A0A9P6UY32_9FUNG</name>
<keyword evidence="3" id="KW-1185">Reference proteome</keyword>
<organism evidence="2 3">
    <name type="scientific">Dissophora globulifera</name>
    <dbReference type="NCBI Taxonomy" id="979702"/>
    <lineage>
        <taxon>Eukaryota</taxon>
        <taxon>Fungi</taxon>
        <taxon>Fungi incertae sedis</taxon>
        <taxon>Mucoromycota</taxon>
        <taxon>Mortierellomycotina</taxon>
        <taxon>Mortierellomycetes</taxon>
        <taxon>Mortierellales</taxon>
        <taxon>Mortierellaceae</taxon>
        <taxon>Dissophora</taxon>
    </lineage>
</organism>
<evidence type="ECO:0000256" key="1">
    <source>
        <dbReference type="SAM" id="MobiDB-lite"/>
    </source>
</evidence>
<accession>A0A9P6UY32</accession>
<dbReference type="Pfam" id="PF14022">
    <property type="entry name" value="DUF4238"/>
    <property type="match status" value="1"/>
</dbReference>
<proteinExistence type="predicted"/>
<evidence type="ECO:0000313" key="2">
    <source>
        <dbReference type="EMBL" id="KAG0324829.1"/>
    </source>
</evidence>
<dbReference type="EMBL" id="JAAAIP010000135">
    <property type="protein sequence ID" value="KAG0324829.1"/>
    <property type="molecule type" value="Genomic_DNA"/>
</dbReference>
<dbReference type="InterPro" id="IPR025332">
    <property type="entry name" value="DUF4238"/>
</dbReference>
<dbReference type="OrthoDB" id="5340163at2759"/>
<reference evidence="2" key="1">
    <citation type="journal article" date="2020" name="Fungal Divers.">
        <title>Resolving the Mortierellaceae phylogeny through synthesis of multi-gene phylogenetics and phylogenomics.</title>
        <authorList>
            <person name="Vandepol N."/>
            <person name="Liber J."/>
            <person name="Desiro A."/>
            <person name="Na H."/>
            <person name="Kennedy M."/>
            <person name="Barry K."/>
            <person name="Grigoriev I.V."/>
            <person name="Miller A.N."/>
            <person name="O'Donnell K."/>
            <person name="Stajich J.E."/>
            <person name="Bonito G."/>
        </authorList>
    </citation>
    <scope>NUCLEOTIDE SEQUENCE</scope>
    <source>
        <strain evidence="2">REB-010B</strain>
    </source>
</reference>
<protein>
    <submittedName>
        <fullName evidence="2">Uncharacterized protein</fullName>
    </submittedName>
</protein>
<gene>
    <name evidence="2" type="ORF">BGZ99_001393</name>
</gene>
<feature type="region of interest" description="Disordered" evidence="1">
    <location>
        <begin position="1"/>
        <end position="28"/>
    </location>
</feature>